<proteinExistence type="predicted"/>
<organism evidence="1 2">
    <name type="scientific">Athelia psychrophila</name>
    <dbReference type="NCBI Taxonomy" id="1759441"/>
    <lineage>
        <taxon>Eukaryota</taxon>
        <taxon>Fungi</taxon>
        <taxon>Dikarya</taxon>
        <taxon>Basidiomycota</taxon>
        <taxon>Agaricomycotina</taxon>
        <taxon>Agaricomycetes</taxon>
        <taxon>Agaricomycetidae</taxon>
        <taxon>Atheliales</taxon>
        <taxon>Atheliaceae</taxon>
        <taxon>Athelia</taxon>
    </lineage>
</organism>
<name>A0A166TPF8_9AGAM</name>
<protein>
    <submittedName>
        <fullName evidence="1">Uncharacterized protein</fullName>
    </submittedName>
</protein>
<dbReference type="OrthoDB" id="10260017at2759"/>
<dbReference type="InterPro" id="IPR038765">
    <property type="entry name" value="Papain-like_cys_pep_sf"/>
</dbReference>
<dbReference type="SUPFAM" id="SSF54001">
    <property type="entry name" value="Cysteine proteinases"/>
    <property type="match status" value="1"/>
</dbReference>
<evidence type="ECO:0000313" key="1">
    <source>
        <dbReference type="EMBL" id="KZP30833.1"/>
    </source>
</evidence>
<dbReference type="EMBL" id="KV417492">
    <property type="protein sequence ID" value="KZP30833.1"/>
    <property type="molecule type" value="Genomic_DNA"/>
</dbReference>
<reference evidence="1 2" key="1">
    <citation type="journal article" date="2016" name="Mol. Biol. Evol.">
        <title>Comparative Genomics of Early-Diverging Mushroom-Forming Fungi Provides Insights into the Origins of Lignocellulose Decay Capabilities.</title>
        <authorList>
            <person name="Nagy L.G."/>
            <person name="Riley R."/>
            <person name="Tritt A."/>
            <person name="Adam C."/>
            <person name="Daum C."/>
            <person name="Floudas D."/>
            <person name="Sun H."/>
            <person name="Yadav J.S."/>
            <person name="Pangilinan J."/>
            <person name="Larsson K.H."/>
            <person name="Matsuura K."/>
            <person name="Barry K."/>
            <person name="Labutti K."/>
            <person name="Kuo R."/>
            <person name="Ohm R.A."/>
            <person name="Bhattacharya S.S."/>
            <person name="Shirouzu T."/>
            <person name="Yoshinaga Y."/>
            <person name="Martin F.M."/>
            <person name="Grigoriev I.V."/>
            <person name="Hibbett D.S."/>
        </authorList>
    </citation>
    <scope>NUCLEOTIDE SEQUENCE [LARGE SCALE GENOMIC DNA]</scope>
    <source>
        <strain evidence="1 2">CBS 109695</strain>
    </source>
</reference>
<dbReference type="AlphaFoldDB" id="A0A166TPF8"/>
<sequence length="78" mass="8879">MSAESPDIPDLRIKRVPSPFTPAEILEYLTFIHFTPLPALPPLNTPQAWPGFAPTLANLEALMRRHLLTFPYENTEKH</sequence>
<keyword evidence="2" id="KW-1185">Reference proteome</keyword>
<dbReference type="Gene3D" id="3.30.2140.10">
    <property type="entry name" value="Arylamine N-acetyltransferase"/>
    <property type="match status" value="1"/>
</dbReference>
<gene>
    <name evidence="1" type="ORF">FIBSPDRAFT_850271</name>
</gene>
<evidence type="ECO:0000313" key="2">
    <source>
        <dbReference type="Proteomes" id="UP000076532"/>
    </source>
</evidence>
<accession>A0A166TPF8</accession>
<dbReference type="Proteomes" id="UP000076532">
    <property type="component" value="Unassembled WGS sequence"/>
</dbReference>